<reference evidence="3 4" key="1">
    <citation type="submission" date="2018-07" db="EMBL/GenBank/DDBJ databases">
        <title>A draft genome of a endophytic bacteria, a new species of Pedobacter.</title>
        <authorList>
            <person name="Zhang Z.D."/>
            <person name="Chen Z.J."/>
        </authorList>
    </citation>
    <scope>NUCLEOTIDE SEQUENCE [LARGE SCALE GENOMIC DNA]</scope>
    <source>
        <strain evidence="3 4">RS10</strain>
    </source>
</reference>
<feature type="domain" description="Acyltransferase 3" evidence="2">
    <location>
        <begin position="8"/>
        <end position="367"/>
    </location>
</feature>
<feature type="transmembrane region" description="Helical" evidence="1">
    <location>
        <begin position="98"/>
        <end position="118"/>
    </location>
</feature>
<feature type="transmembrane region" description="Helical" evidence="1">
    <location>
        <begin position="289"/>
        <end position="310"/>
    </location>
</feature>
<feature type="transmembrane region" description="Helical" evidence="1">
    <location>
        <begin position="12"/>
        <end position="34"/>
    </location>
</feature>
<gene>
    <name evidence="3" type="ORF">DRW42_10200</name>
</gene>
<proteinExistence type="predicted"/>
<dbReference type="PANTHER" id="PTHR36927:SF4">
    <property type="entry name" value="BLR5718 PROTEIN"/>
    <property type="match status" value="1"/>
</dbReference>
<feature type="transmembrane region" description="Helical" evidence="1">
    <location>
        <begin position="261"/>
        <end position="277"/>
    </location>
</feature>
<dbReference type="EMBL" id="QNQU01000007">
    <property type="protein sequence ID" value="RBQ07955.1"/>
    <property type="molecule type" value="Genomic_DNA"/>
</dbReference>
<evidence type="ECO:0000259" key="2">
    <source>
        <dbReference type="Pfam" id="PF01757"/>
    </source>
</evidence>
<dbReference type="RefSeq" id="WP_113948715.1">
    <property type="nucleotide sequence ID" value="NZ_QNQU01000007.1"/>
</dbReference>
<protein>
    <submittedName>
        <fullName evidence="3">Acyltransferase</fullName>
    </submittedName>
</protein>
<keyword evidence="3" id="KW-0012">Acyltransferase</keyword>
<keyword evidence="4" id="KW-1185">Reference proteome</keyword>
<dbReference type="GO" id="GO:0016747">
    <property type="term" value="F:acyltransferase activity, transferring groups other than amino-acyl groups"/>
    <property type="evidence" value="ECO:0007669"/>
    <property type="project" value="InterPro"/>
</dbReference>
<evidence type="ECO:0000256" key="1">
    <source>
        <dbReference type="SAM" id="Phobius"/>
    </source>
</evidence>
<dbReference type="InterPro" id="IPR002656">
    <property type="entry name" value="Acyl_transf_3_dom"/>
</dbReference>
<comment type="caution">
    <text evidence="3">The sequence shown here is derived from an EMBL/GenBank/DDBJ whole genome shotgun (WGS) entry which is preliminary data.</text>
</comment>
<dbReference type="Proteomes" id="UP000252081">
    <property type="component" value="Unassembled WGS sequence"/>
</dbReference>
<accession>A0A366L241</accession>
<feature type="transmembrane region" description="Helical" evidence="1">
    <location>
        <begin position="229"/>
        <end position="249"/>
    </location>
</feature>
<keyword evidence="1" id="KW-0472">Membrane</keyword>
<feature type="transmembrane region" description="Helical" evidence="1">
    <location>
        <begin position="149"/>
        <end position="168"/>
    </location>
</feature>
<evidence type="ECO:0000313" key="4">
    <source>
        <dbReference type="Proteomes" id="UP000252081"/>
    </source>
</evidence>
<keyword evidence="1" id="KW-1133">Transmembrane helix</keyword>
<sequence length="380" mass="44023">MISQSSRNIWVDYLRSAITVLVVAHHSALAYTSFSVFNKDAYILSTHAIVDNDRWAFLDYFVGFNDTFFMSLMFLIGGLFFFRAIDKKGTGLFIKDKIFRLLIPFLLLGTLLMLFAYFPSFYLAKNSTDLRAYIKDFFATEAWPVGPPWFLWLLFVFNVLAALIYRLFPAGYGLFWSEVFKSKTHGFKLFLILFLTGLLAYLPMAAYFGPYSWTGFYPFDFQLSRLLLYFAYFGIGAAVGRLSLSEGIFSKNASVVKHYRLWCLLAIASFIMMLFFSGEIVKQQLGDTFFILCCTLMCIAFITTFSKLLVKNFCWWDSLSKHAYLIYLLHFVFVTWIQFFLLPIHLPVPLKFLIVFLLSLTLSWGIAFVLRKIAIAKKYL</sequence>
<evidence type="ECO:0000313" key="3">
    <source>
        <dbReference type="EMBL" id="RBQ07955.1"/>
    </source>
</evidence>
<keyword evidence="3" id="KW-0808">Transferase</keyword>
<dbReference type="PANTHER" id="PTHR36927">
    <property type="entry name" value="BLR4337 PROTEIN"/>
    <property type="match status" value="1"/>
</dbReference>
<feature type="transmembrane region" description="Helical" evidence="1">
    <location>
        <begin position="68"/>
        <end position="86"/>
    </location>
</feature>
<organism evidence="3 4">
    <name type="scientific">Pedobacter miscanthi</name>
    <dbReference type="NCBI Taxonomy" id="2259170"/>
    <lineage>
        <taxon>Bacteria</taxon>
        <taxon>Pseudomonadati</taxon>
        <taxon>Bacteroidota</taxon>
        <taxon>Sphingobacteriia</taxon>
        <taxon>Sphingobacteriales</taxon>
        <taxon>Sphingobacteriaceae</taxon>
        <taxon>Pedobacter</taxon>
    </lineage>
</organism>
<dbReference type="AlphaFoldDB" id="A0A366L241"/>
<name>A0A366L241_9SPHI</name>
<feature type="transmembrane region" description="Helical" evidence="1">
    <location>
        <begin position="322"/>
        <end position="346"/>
    </location>
</feature>
<feature type="transmembrane region" description="Helical" evidence="1">
    <location>
        <begin position="352"/>
        <end position="370"/>
    </location>
</feature>
<dbReference type="OrthoDB" id="5446016at2"/>
<keyword evidence="1" id="KW-0812">Transmembrane</keyword>
<dbReference type="Pfam" id="PF01757">
    <property type="entry name" value="Acyl_transf_3"/>
    <property type="match status" value="1"/>
</dbReference>
<feature type="transmembrane region" description="Helical" evidence="1">
    <location>
        <begin position="189"/>
        <end position="209"/>
    </location>
</feature>
<dbReference type="InterPro" id="IPR050623">
    <property type="entry name" value="Glucan_succinyl_AcylTrfase"/>
</dbReference>